<evidence type="ECO:0000313" key="3">
    <source>
        <dbReference type="Proteomes" id="UP000041254"/>
    </source>
</evidence>
<dbReference type="AlphaFoldDB" id="A0A0G4EVV1"/>
<keyword evidence="3" id="KW-1185">Reference proteome</keyword>
<reference evidence="2 3" key="1">
    <citation type="submission" date="2014-11" db="EMBL/GenBank/DDBJ databases">
        <authorList>
            <person name="Zhu J."/>
            <person name="Qi W."/>
            <person name="Song R."/>
        </authorList>
    </citation>
    <scope>NUCLEOTIDE SEQUENCE [LARGE SCALE GENOMIC DNA]</scope>
</reference>
<sequence>MSHTNPFEAAGCTLARGEIMVEVRHVSYSRTLLPCGTRTDEATASAAHLDRCQPKPTRFAALAIGRVCGCGQDVKGISEGEHVIGYLPFSHTDAAAVAANSRIKIPYWMAVRWSSRADDDSHARVVAAALSPLVESLYCVSHFVRPQPEDIILVVATQMNWRLRCLLQWLILRGPHLSIILAIPAEEFPRLGIAPPPPPPATHLSHLPNGTSPPDYHGDTAVTLDARAALQLKPPKVKLPSPYASAVQGAPEGAANKGGSPTHSRNNSSSSTDACQAKVCVLQEGFSEQVLALTGGMGAHTILQLDSPPTDTTTQQPREHGGGTVEAYARTCSGGAAGMGAGESRFVRELLACAAPLGRVIMSTPLSQMDPVECEALYLKSLSLSFFVPHLPLLTNTHNSLSMHVLARVLEAIEHGEVWMPSADEVAGTAEG</sequence>
<feature type="region of interest" description="Disordered" evidence="1">
    <location>
        <begin position="237"/>
        <end position="271"/>
    </location>
</feature>
<feature type="region of interest" description="Disordered" evidence="1">
    <location>
        <begin position="193"/>
        <end position="219"/>
    </location>
</feature>
<proteinExistence type="predicted"/>
<protein>
    <submittedName>
        <fullName evidence="2">Uncharacterized protein</fullName>
    </submittedName>
</protein>
<dbReference type="InParanoid" id="A0A0G4EVV1"/>
<organism evidence="2 3">
    <name type="scientific">Vitrella brassicaformis (strain CCMP3155)</name>
    <dbReference type="NCBI Taxonomy" id="1169540"/>
    <lineage>
        <taxon>Eukaryota</taxon>
        <taxon>Sar</taxon>
        <taxon>Alveolata</taxon>
        <taxon>Colpodellida</taxon>
        <taxon>Vitrellaceae</taxon>
        <taxon>Vitrella</taxon>
    </lineage>
</organism>
<evidence type="ECO:0000256" key="1">
    <source>
        <dbReference type="SAM" id="MobiDB-lite"/>
    </source>
</evidence>
<accession>A0A0G4EVV1</accession>
<dbReference type="EMBL" id="CDMY01000329">
    <property type="protein sequence ID" value="CEM02557.1"/>
    <property type="molecule type" value="Genomic_DNA"/>
</dbReference>
<dbReference type="Proteomes" id="UP000041254">
    <property type="component" value="Unassembled WGS sequence"/>
</dbReference>
<dbReference type="OrthoDB" id="336729at2759"/>
<dbReference type="VEuPathDB" id="CryptoDB:Vbra_20943"/>
<name>A0A0G4EVV1_VITBC</name>
<gene>
    <name evidence="2" type="ORF">Vbra_20943</name>
</gene>
<evidence type="ECO:0000313" key="2">
    <source>
        <dbReference type="EMBL" id="CEM02557.1"/>
    </source>
</evidence>